<sequence length="81" mass="9604">MLAFLKKWRKAYLEDKSDRLHRQVEAERNVLCHEAISVDAVSGAFRDLHKEDAFKREAKEWCAAAAKAMEDENRWERDGYY</sequence>
<dbReference type="AlphaFoldDB" id="A0AAX1G0U3"/>
<dbReference type="EMBL" id="CP034302">
    <property type="protein sequence ID" value="QHH13212.1"/>
    <property type="molecule type" value="Genomic_DNA"/>
</dbReference>
<gene>
    <name evidence="1" type="ORF">EHC69_28555</name>
</gene>
<name>A0AAX1G0U3_VIBPH</name>
<keyword evidence="1" id="KW-0614">Plasmid</keyword>
<reference evidence="1 2" key="1">
    <citation type="submission" date="2018-12" db="EMBL/GenBank/DDBJ databases">
        <title>Genomic insights into the evolutionary origins and pathogenicity of five Vibrio parahaemolyticus strains isolated from the shrimp with acute hepatopancreatic necrosis disease (AHPND).</title>
        <authorList>
            <person name="Yang Q."/>
            <person name="Dong X."/>
            <person name="Xie G."/>
            <person name="Fu S."/>
            <person name="Zou P."/>
            <person name="Sun J."/>
            <person name="Wang Y."/>
            <person name="Huang J."/>
        </authorList>
    </citation>
    <scope>NUCLEOTIDE SEQUENCE [LARGE SCALE GENOMIC DNA]</scope>
    <source>
        <strain evidence="1 2">20160303005-1</strain>
        <plasmid evidence="2">pvpsd2016-3</plasmid>
    </source>
</reference>
<dbReference type="RefSeq" id="WP_086482454.1">
    <property type="nucleotide sequence ID" value="NZ_CP034302.1"/>
</dbReference>
<accession>A0AAX1G0U3</accession>
<dbReference type="Proteomes" id="UP000464718">
    <property type="component" value="Plasmid pvpsd2016-3"/>
</dbReference>
<evidence type="ECO:0000313" key="2">
    <source>
        <dbReference type="Proteomes" id="UP000464718"/>
    </source>
</evidence>
<proteinExistence type="predicted"/>
<protein>
    <submittedName>
        <fullName evidence="1">Uncharacterized protein</fullName>
    </submittedName>
</protein>
<evidence type="ECO:0000313" key="1">
    <source>
        <dbReference type="EMBL" id="QHH13212.1"/>
    </source>
</evidence>
<geneLocation type="plasmid" evidence="2">
    <name>pvpsd2016-3</name>
</geneLocation>
<organism evidence="1 2">
    <name type="scientific">Vibrio parahaemolyticus</name>
    <dbReference type="NCBI Taxonomy" id="670"/>
    <lineage>
        <taxon>Bacteria</taxon>
        <taxon>Pseudomonadati</taxon>
        <taxon>Pseudomonadota</taxon>
        <taxon>Gammaproteobacteria</taxon>
        <taxon>Vibrionales</taxon>
        <taxon>Vibrionaceae</taxon>
        <taxon>Vibrio</taxon>
    </lineage>
</organism>